<dbReference type="InterPro" id="IPR045617">
    <property type="entry name" value="DUF6445"/>
</dbReference>
<name>A0A941E3K8_9BURK</name>
<dbReference type="Proteomes" id="UP000678545">
    <property type="component" value="Unassembled WGS sequence"/>
</dbReference>
<gene>
    <name evidence="1" type="ORF">KDM90_11245</name>
</gene>
<sequence length="244" mass="28213">MLKPPIAHFNPLAQVNIHPLFDSHQCVVIDDFLLNPEEIVAYASQSRAAFRYDHDNYFPGLEMNMGRHFALQFEQFFMLKLRRYFGVRRNLGSACRLSMTTLQCDQLQPLQRLCHRDAETLPADMGIGASVVYLFDQPELGGTCFFRPLQALDTIRGFLQQAANEDNAKLDEQLRQAPSYCFQSNPWFELRHTIAAKWNRAIFYEGTVFHAAHITDARLLSDQVLQSRLCLNAFFRFKKQAMQT</sequence>
<dbReference type="RefSeq" id="WP_212675696.1">
    <property type="nucleotide sequence ID" value="NZ_JAGSPJ010000004.1"/>
</dbReference>
<dbReference type="EMBL" id="JAGSPJ010000004">
    <property type="protein sequence ID" value="MBR7800572.1"/>
    <property type="molecule type" value="Genomic_DNA"/>
</dbReference>
<dbReference type="Pfam" id="PF20043">
    <property type="entry name" value="DUF6445"/>
    <property type="match status" value="1"/>
</dbReference>
<proteinExistence type="predicted"/>
<organism evidence="1 2">
    <name type="scientific">Undibacterium fentianense</name>
    <dbReference type="NCBI Taxonomy" id="2828728"/>
    <lineage>
        <taxon>Bacteria</taxon>
        <taxon>Pseudomonadati</taxon>
        <taxon>Pseudomonadota</taxon>
        <taxon>Betaproteobacteria</taxon>
        <taxon>Burkholderiales</taxon>
        <taxon>Oxalobacteraceae</taxon>
        <taxon>Undibacterium</taxon>
    </lineage>
</organism>
<keyword evidence="2" id="KW-1185">Reference proteome</keyword>
<evidence type="ECO:0000313" key="1">
    <source>
        <dbReference type="EMBL" id="MBR7800572.1"/>
    </source>
</evidence>
<dbReference type="AlphaFoldDB" id="A0A941E3K8"/>
<evidence type="ECO:0000313" key="2">
    <source>
        <dbReference type="Proteomes" id="UP000678545"/>
    </source>
</evidence>
<reference evidence="1" key="1">
    <citation type="submission" date="2021-04" db="EMBL/GenBank/DDBJ databases">
        <title>novel species isolated from subtropical streams in China.</title>
        <authorList>
            <person name="Lu H."/>
        </authorList>
    </citation>
    <scope>NUCLEOTIDE SEQUENCE</scope>
    <source>
        <strain evidence="1">FT137W</strain>
    </source>
</reference>
<accession>A0A941E3K8</accession>
<comment type="caution">
    <text evidence="1">The sequence shown here is derived from an EMBL/GenBank/DDBJ whole genome shotgun (WGS) entry which is preliminary data.</text>
</comment>
<protein>
    <submittedName>
        <fullName evidence="1">Uncharacterized protein</fullName>
    </submittedName>
</protein>